<comment type="caution">
    <text evidence="5">The sequence shown here is derived from an EMBL/GenBank/DDBJ whole genome shotgun (WGS) entry which is preliminary data.</text>
</comment>
<dbReference type="Gene3D" id="3.40.50.200">
    <property type="entry name" value="Peptidase S8/S53 domain"/>
    <property type="match status" value="1"/>
</dbReference>
<dbReference type="SUPFAM" id="SSF49785">
    <property type="entry name" value="Galactose-binding domain-like"/>
    <property type="match status" value="1"/>
</dbReference>
<dbReference type="Gene3D" id="2.60.120.380">
    <property type="match status" value="1"/>
</dbReference>
<name>A0ABS3YTY5_9BACT</name>
<organism evidence="5 6">
    <name type="scientific">Niastella soli</name>
    <dbReference type="NCBI Taxonomy" id="2821487"/>
    <lineage>
        <taxon>Bacteria</taxon>
        <taxon>Pseudomonadati</taxon>
        <taxon>Bacteroidota</taxon>
        <taxon>Chitinophagia</taxon>
        <taxon>Chitinophagales</taxon>
        <taxon>Chitinophagaceae</taxon>
        <taxon>Niastella</taxon>
    </lineage>
</organism>
<dbReference type="PROSITE" id="PS51892">
    <property type="entry name" value="SUBTILASE"/>
    <property type="match status" value="1"/>
</dbReference>
<dbReference type="PANTHER" id="PTHR43399:SF4">
    <property type="entry name" value="CELL WALL-ASSOCIATED PROTEASE"/>
    <property type="match status" value="1"/>
</dbReference>
<dbReference type="RefSeq" id="WP_209139395.1">
    <property type="nucleotide sequence ID" value="NZ_JAGHKO010000002.1"/>
</dbReference>
<dbReference type="Pfam" id="PF00082">
    <property type="entry name" value="Peptidase_S8"/>
    <property type="match status" value="1"/>
</dbReference>
<dbReference type="SUPFAM" id="SSF52743">
    <property type="entry name" value="Subtilisin-like"/>
    <property type="match status" value="1"/>
</dbReference>
<evidence type="ECO:0000259" key="4">
    <source>
        <dbReference type="Pfam" id="PF18962"/>
    </source>
</evidence>
<dbReference type="InterPro" id="IPR008979">
    <property type="entry name" value="Galactose-bd-like_sf"/>
</dbReference>
<dbReference type="Pfam" id="PF18962">
    <property type="entry name" value="Por_Secre_tail"/>
    <property type="match status" value="1"/>
</dbReference>
<sequence length="875" mass="96116">MKRIGLLLLILIITVPMVQAQQRITIYNHKLSPVLQKNKNLFSEKKEQVFWIVTSNVDSAKTYFRTKQVAIRILQEHAGGLLVVSAKGPIIDSLVLNQPFVRFVDVPRQPHEELAVGTFDNSLNTINLVHSKYAQLTGTNLVVSVKENKPDTTDIDYKARYISTPLSSNLISSHASYMCTIIAGGENSFYTGSGVAPAASLTSSNFATLLPDGENIYKQYGISVQNHSYGTGLENYYGADAAAYDASIINNPGLLHVFSSGNSGNLTSTGPYAGINNMSNLTGSFKMAKNIITVGATDSFGNVAYLSSRGPAYDGRLKPELIAFGEDGTSGAAAHTSGTVLLLQQYYKEKHGGTLPPSSLIKTILVNSADDRGTKGPDYQAGYGSLNAYKALQGLIAEQYFSGSVATNTTQTFSLPVPANTRQLKVTLCWMDPAAVVNTPKALVNDLDLELVENNTGKTWQPWVLSPAPIIDSLLLPAVRKKDTLNTVEQITIDNPSPGGYTIRVKGFSVTAGGNQSFSIAWLADAADQFQWQFPTAVDYVKSGENNLLRWSSSFNTTNGSLEYSLNKGLTWQTMENTTTLSPGHTYWQAPDTCSTALLRMTVNGQVFTTDTFTISPVLQVKVGFNCPDSAMLFWDHIPGINTYRVYRLGSKYLEPLTTLTDTSIIIRQPGNNLWYTVAPVITPTREGTKAYTINYQLQGVDCYIKNFLVELENGNTGMLMAEIGTTLNVKSLTFEKLTSGGYEPLQTFQPVSSLFFNMADNNLVDGVNTYRVKLLLNNGMVIYSNPQSIYYFITTRYLIFPNPVKVTGYLSVLSKEEPENSYLLLYNTLGQQVLQYRLQQTVEMVPLSGLKSGIYFVMIKKNGKKDFTTKVMVQ</sequence>
<evidence type="ECO:0000313" key="5">
    <source>
        <dbReference type="EMBL" id="MBO9201345.1"/>
    </source>
</evidence>
<accession>A0ABS3YTY5</accession>
<protein>
    <submittedName>
        <fullName evidence="5">S8 family peptidase</fullName>
    </submittedName>
</protein>
<feature type="domain" description="Secretion system C-terminal sorting" evidence="4">
    <location>
        <begin position="800"/>
        <end position="874"/>
    </location>
</feature>
<keyword evidence="6" id="KW-1185">Reference proteome</keyword>
<dbReference type="InterPro" id="IPR000209">
    <property type="entry name" value="Peptidase_S8/S53_dom"/>
</dbReference>
<proteinExistence type="inferred from homology"/>
<evidence type="ECO:0000259" key="3">
    <source>
        <dbReference type="Pfam" id="PF00082"/>
    </source>
</evidence>
<gene>
    <name evidence="5" type="ORF">J7I42_13780</name>
</gene>
<dbReference type="EMBL" id="JAGHKO010000002">
    <property type="protein sequence ID" value="MBO9201345.1"/>
    <property type="molecule type" value="Genomic_DNA"/>
</dbReference>
<evidence type="ECO:0000313" key="6">
    <source>
        <dbReference type="Proteomes" id="UP000677244"/>
    </source>
</evidence>
<reference evidence="5 6" key="1">
    <citation type="submission" date="2021-03" db="EMBL/GenBank/DDBJ databases">
        <title>Assistant Professor.</title>
        <authorList>
            <person name="Huq M.A."/>
        </authorList>
    </citation>
    <scope>NUCLEOTIDE SEQUENCE [LARGE SCALE GENOMIC DNA]</scope>
    <source>
        <strain evidence="5 6">MAH-29</strain>
    </source>
</reference>
<comment type="caution">
    <text evidence="2">Lacks conserved residue(s) required for the propagation of feature annotation.</text>
</comment>
<evidence type="ECO:0000256" key="1">
    <source>
        <dbReference type="ARBA" id="ARBA00011073"/>
    </source>
</evidence>
<evidence type="ECO:0000256" key="2">
    <source>
        <dbReference type="PROSITE-ProRule" id="PRU01240"/>
    </source>
</evidence>
<dbReference type="NCBIfam" id="TIGR04183">
    <property type="entry name" value="Por_Secre_tail"/>
    <property type="match status" value="1"/>
</dbReference>
<dbReference type="PANTHER" id="PTHR43399">
    <property type="entry name" value="SUBTILISIN-RELATED"/>
    <property type="match status" value="1"/>
</dbReference>
<dbReference type="InterPro" id="IPR036852">
    <property type="entry name" value="Peptidase_S8/S53_dom_sf"/>
</dbReference>
<dbReference type="InterPro" id="IPR026444">
    <property type="entry name" value="Secre_tail"/>
</dbReference>
<comment type="similarity">
    <text evidence="1 2">Belongs to the peptidase S8 family.</text>
</comment>
<dbReference type="Proteomes" id="UP000677244">
    <property type="component" value="Unassembled WGS sequence"/>
</dbReference>
<feature type="domain" description="Peptidase S8/S53" evidence="3">
    <location>
        <begin position="147"/>
        <end position="384"/>
    </location>
</feature>
<dbReference type="InterPro" id="IPR051048">
    <property type="entry name" value="Peptidase_S8/S53_subtilisin"/>
</dbReference>